<name>A0A174T289_BACUN</name>
<dbReference type="RefSeq" id="WP_057253835.1">
    <property type="nucleotide sequence ID" value="NZ_CZAO01000014.1"/>
</dbReference>
<organism evidence="1 2">
    <name type="scientific">Bacteroides uniformis</name>
    <dbReference type="NCBI Taxonomy" id="820"/>
    <lineage>
        <taxon>Bacteria</taxon>
        <taxon>Pseudomonadati</taxon>
        <taxon>Bacteroidota</taxon>
        <taxon>Bacteroidia</taxon>
        <taxon>Bacteroidales</taxon>
        <taxon>Bacteroidaceae</taxon>
        <taxon>Bacteroides</taxon>
    </lineage>
</organism>
<dbReference type="EMBL" id="CZAO01000014">
    <property type="protein sequence ID" value="CUQ01795.1"/>
    <property type="molecule type" value="Genomic_DNA"/>
</dbReference>
<dbReference type="AlphaFoldDB" id="A0A174T289"/>
<gene>
    <name evidence="1" type="ORF">ERS852510_02933</name>
</gene>
<proteinExistence type="predicted"/>
<evidence type="ECO:0000313" key="1">
    <source>
        <dbReference type="EMBL" id="CUQ01795.1"/>
    </source>
</evidence>
<accession>A0A174T289</accession>
<evidence type="ECO:0000313" key="2">
    <source>
        <dbReference type="Proteomes" id="UP000095766"/>
    </source>
</evidence>
<reference evidence="1 2" key="1">
    <citation type="submission" date="2015-09" db="EMBL/GenBank/DDBJ databases">
        <authorList>
            <consortium name="Pathogen Informatics"/>
        </authorList>
    </citation>
    <scope>NUCLEOTIDE SEQUENCE [LARGE SCALE GENOMIC DNA]</scope>
    <source>
        <strain evidence="1 2">2789STDY5834898</strain>
    </source>
</reference>
<sequence>MDVYSKETFELIQSERDTARKRHILTAIEMELKRIIPTTTIPGHHCTYPRLDKIQDRETLDRIEYLLHTRSYLLNQMFLCNQAEKERFKQINELLLGLTRQMYAHTANLYRAMHQSLKDETFDDDCEIEGRLLFSHNGSESVLVLEEDMFYSSDFNRIIKLIDTLLDKKRLAEIESCSISNGIDNIPDVTDKALGLTDELDDETSWAEGCLSRSELEDICICHAVHDICTHKPYSIPDLLRMNDFWVEAEVTFQHFASQTNE</sequence>
<protein>
    <submittedName>
        <fullName evidence="1">Uncharacterized protein</fullName>
    </submittedName>
</protein>
<dbReference type="Proteomes" id="UP000095766">
    <property type="component" value="Unassembled WGS sequence"/>
</dbReference>